<dbReference type="InterPro" id="IPR017900">
    <property type="entry name" value="4Fe4S_Fe_S_CS"/>
</dbReference>
<proteinExistence type="predicted"/>
<organism evidence="7 8">
    <name type="scientific">Youngiibacter multivorans</name>
    <dbReference type="NCBI Taxonomy" id="937251"/>
    <lineage>
        <taxon>Bacteria</taxon>
        <taxon>Bacillati</taxon>
        <taxon>Bacillota</taxon>
        <taxon>Clostridia</taxon>
        <taxon>Eubacteriales</taxon>
        <taxon>Clostridiaceae</taxon>
        <taxon>Youngiibacter</taxon>
    </lineage>
</organism>
<reference evidence="7 8" key="1">
    <citation type="submission" date="2021-03" db="EMBL/GenBank/DDBJ databases">
        <title>Genomic Encyclopedia of Type Strains, Phase IV (KMG-IV): sequencing the most valuable type-strain genomes for metagenomic binning, comparative biology and taxonomic classification.</title>
        <authorList>
            <person name="Goeker M."/>
        </authorList>
    </citation>
    <scope>NUCLEOTIDE SEQUENCE [LARGE SCALE GENOMIC DNA]</scope>
    <source>
        <strain evidence="7 8">DSM 6139</strain>
    </source>
</reference>
<dbReference type="InterPro" id="IPR006311">
    <property type="entry name" value="TAT_signal"/>
</dbReference>
<dbReference type="PANTHER" id="PTHR42859">
    <property type="entry name" value="OXIDOREDUCTASE"/>
    <property type="match status" value="1"/>
</dbReference>
<dbReference type="NCBIfam" id="TIGR01409">
    <property type="entry name" value="TAT_signal_seq"/>
    <property type="match status" value="1"/>
</dbReference>
<dbReference type="PROSITE" id="PS00198">
    <property type="entry name" value="4FE4S_FER_1"/>
    <property type="match status" value="1"/>
</dbReference>
<dbReference type="Gene3D" id="3.30.70.20">
    <property type="match status" value="2"/>
</dbReference>
<evidence type="ECO:0000256" key="1">
    <source>
        <dbReference type="ARBA" id="ARBA00022485"/>
    </source>
</evidence>
<feature type="domain" description="4Fe-4S ferredoxin-type" evidence="6">
    <location>
        <begin position="146"/>
        <end position="175"/>
    </location>
</feature>
<dbReference type="CDD" id="cd10550">
    <property type="entry name" value="DMSOR_beta_like"/>
    <property type="match status" value="1"/>
</dbReference>
<keyword evidence="4" id="KW-0408">Iron</keyword>
<dbReference type="Proteomes" id="UP001519271">
    <property type="component" value="Unassembled WGS sequence"/>
</dbReference>
<dbReference type="PROSITE" id="PS51379">
    <property type="entry name" value="4FE4S_FER_2"/>
    <property type="match status" value="4"/>
</dbReference>
<gene>
    <name evidence="7" type="ORF">J2Z34_001426</name>
</gene>
<dbReference type="InterPro" id="IPR050294">
    <property type="entry name" value="RnfB_subfamily"/>
</dbReference>
<dbReference type="Pfam" id="PF13247">
    <property type="entry name" value="Fer4_11"/>
    <property type="match status" value="1"/>
</dbReference>
<dbReference type="SUPFAM" id="SSF54862">
    <property type="entry name" value="4Fe-4S ferredoxins"/>
    <property type="match status" value="1"/>
</dbReference>
<dbReference type="NCBIfam" id="NF007382">
    <property type="entry name" value="PRK09898.1"/>
    <property type="match status" value="1"/>
</dbReference>
<evidence type="ECO:0000313" key="8">
    <source>
        <dbReference type="Proteomes" id="UP001519271"/>
    </source>
</evidence>
<keyword evidence="8" id="KW-1185">Reference proteome</keyword>
<sequence>MEEKKSFFNKEQTRRDFLKLTGKGIGGAVVSLSILSLFGCDTKEVSAFPIAEGLLVADRSKCTGCQRCEITCTAMNEGKIQPFISRINVSKNYNFGKEGPKINFASADGQYGNLLMSPSTCKQCREPFCGNACPVGAIYADKNNGNARTVNKELCIGCGTCVQACPWHMPNVDAETKKSSKCVTCGECAKACPTGALSVIPWEDIKVAMDRHGMLLG</sequence>
<dbReference type="PROSITE" id="PS51318">
    <property type="entry name" value="TAT"/>
    <property type="match status" value="1"/>
</dbReference>
<keyword evidence="3" id="KW-0677">Repeat</keyword>
<evidence type="ECO:0000256" key="5">
    <source>
        <dbReference type="ARBA" id="ARBA00023014"/>
    </source>
</evidence>
<keyword evidence="2" id="KW-0479">Metal-binding</keyword>
<feature type="domain" description="4Fe-4S ferredoxin-type" evidence="6">
    <location>
        <begin position="112"/>
        <end position="143"/>
    </location>
</feature>
<comment type="caution">
    <text evidence="7">The sequence shown here is derived from an EMBL/GenBank/DDBJ whole genome shotgun (WGS) entry which is preliminary data.</text>
</comment>
<evidence type="ECO:0000259" key="6">
    <source>
        <dbReference type="PROSITE" id="PS51379"/>
    </source>
</evidence>
<feature type="domain" description="4Fe-4S ferredoxin-type" evidence="6">
    <location>
        <begin position="179"/>
        <end position="202"/>
    </location>
</feature>
<accession>A0ABS4G336</accession>
<dbReference type="InterPro" id="IPR019546">
    <property type="entry name" value="TAT_signal_bac_arc"/>
</dbReference>
<protein>
    <submittedName>
        <fullName evidence="7">Fe-S-cluster-containing dehydrogenase component</fullName>
    </submittedName>
</protein>
<dbReference type="RefSeq" id="WP_209459163.1">
    <property type="nucleotide sequence ID" value="NZ_JAGGKC010000009.1"/>
</dbReference>
<evidence type="ECO:0000256" key="2">
    <source>
        <dbReference type="ARBA" id="ARBA00022723"/>
    </source>
</evidence>
<name>A0ABS4G336_9CLOT</name>
<dbReference type="EMBL" id="JAGGKC010000009">
    <property type="protein sequence ID" value="MBP1918946.1"/>
    <property type="molecule type" value="Genomic_DNA"/>
</dbReference>
<feature type="domain" description="4Fe-4S ferredoxin-type" evidence="6">
    <location>
        <begin position="53"/>
        <end position="83"/>
    </location>
</feature>
<dbReference type="PANTHER" id="PTHR42859:SF17">
    <property type="entry name" value="ELECTRON TRANSPORT PROTEIN HYDN-RELATED"/>
    <property type="match status" value="1"/>
</dbReference>
<dbReference type="InterPro" id="IPR017896">
    <property type="entry name" value="4Fe4S_Fe-S-bd"/>
</dbReference>
<evidence type="ECO:0000313" key="7">
    <source>
        <dbReference type="EMBL" id="MBP1918946.1"/>
    </source>
</evidence>
<dbReference type="Pfam" id="PF12800">
    <property type="entry name" value="Fer4_4"/>
    <property type="match status" value="1"/>
</dbReference>
<evidence type="ECO:0000256" key="3">
    <source>
        <dbReference type="ARBA" id="ARBA00022737"/>
    </source>
</evidence>
<keyword evidence="1" id="KW-0004">4Fe-4S</keyword>
<evidence type="ECO:0000256" key="4">
    <source>
        <dbReference type="ARBA" id="ARBA00023004"/>
    </source>
</evidence>
<keyword evidence="5" id="KW-0411">Iron-sulfur</keyword>